<organism evidence="2 3">
    <name type="scientific">Ciceribacter sichuanensis</name>
    <dbReference type="NCBI Taxonomy" id="2949647"/>
    <lineage>
        <taxon>Bacteria</taxon>
        <taxon>Pseudomonadati</taxon>
        <taxon>Pseudomonadota</taxon>
        <taxon>Alphaproteobacteria</taxon>
        <taxon>Hyphomicrobiales</taxon>
        <taxon>Rhizobiaceae</taxon>
        <taxon>Ciceribacter</taxon>
    </lineage>
</organism>
<dbReference type="InterPro" id="IPR000835">
    <property type="entry name" value="HTH_MarR-typ"/>
</dbReference>
<dbReference type="RefSeq" id="WP_250944167.1">
    <property type="nucleotide sequence ID" value="NZ_JAMQAY010000001.1"/>
</dbReference>
<dbReference type="SUPFAM" id="SSF46785">
    <property type="entry name" value="Winged helix' DNA-binding domain"/>
    <property type="match status" value="1"/>
</dbReference>
<comment type="caution">
    <text evidence="2">The sequence shown here is derived from an EMBL/GenBank/DDBJ whole genome shotgun (WGS) entry which is preliminary data.</text>
</comment>
<dbReference type="EMBL" id="JAMQAY010000001">
    <property type="protein sequence ID" value="MCM2400502.1"/>
    <property type="molecule type" value="Genomic_DNA"/>
</dbReference>
<dbReference type="Proteomes" id="UP001155079">
    <property type="component" value="Unassembled WGS sequence"/>
</dbReference>
<proteinExistence type="predicted"/>
<dbReference type="InterPro" id="IPR039422">
    <property type="entry name" value="MarR/SlyA-like"/>
</dbReference>
<gene>
    <name evidence="2" type="ORF">NBH20_05005</name>
</gene>
<name>A0ABT0V3V2_9HYPH</name>
<dbReference type="InterPro" id="IPR036388">
    <property type="entry name" value="WH-like_DNA-bd_sf"/>
</dbReference>
<evidence type="ECO:0000259" key="1">
    <source>
        <dbReference type="PROSITE" id="PS50995"/>
    </source>
</evidence>
<dbReference type="Pfam" id="PF12802">
    <property type="entry name" value="MarR_2"/>
    <property type="match status" value="1"/>
</dbReference>
<reference evidence="2 3" key="1">
    <citation type="submission" date="2022-06" db="EMBL/GenBank/DDBJ databases">
        <authorList>
            <person name="Sun Q."/>
        </authorList>
    </citation>
    <scope>NUCLEOTIDE SEQUENCE [LARGE SCALE GENOMIC DNA]</scope>
    <source>
        <strain evidence="2 3">S153</strain>
    </source>
</reference>
<feature type="domain" description="HTH marR-type" evidence="1">
    <location>
        <begin position="19"/>
        <end position="158"/>
    </location>
</feature>
<dbReference type="PANTHER" id="PTHR33164:SF57">
    <property type="entry name" value="MARR-FAMILY TRANSCRIPTIONAL REGULATOR"/>
    <property type="match status" value="1"/>
</dbReference>
<dbReference type="InterPro" id="IPR036390">
    <property type="entry name" value="WH_DNA-bd_sf"/>
</dbReference>
<evidence type="ECO:0000313" key="3">
    <source>
        <dbReference type="Proteomes" id="UP001155079"/>
    </source>
</evidence>
<sequence>MNAMTDQTGSQEPAIDETITFIGRSMGRMRLMIGRRFIGKLAISRVGASMELSHLDVIAMVRRLGDGQEVTIGAIAEQLRVDPSRSSRIVADLVRQGLLRREVSQEDARRTIVVITPLGQALLEKVDEVKRETIREIVADWPQEDIERFAELYDRFINGFDRRLQQFEAENGDQVAADGMAYGTARAASRE</sequence>
<dbReference type="PROSITE" id="PS50995">
    <property type="entry name" value="HTH_MARR_2"/>
    <property type="match status" value="1"/>
</dbReference>
<keyword evidence="3" id="KW-1185">Reference proteome</keyword>
<dbReference type="PANTHER" id="PTHR33164">
    <property type="entry name" value="TRANSCRIPTIONAL REGULATOR, MARR FAMILY"/>
    <property type="match status" value="1"/>
</dbReference>
<accession>A0ABT0V3V2</accession>
<evidence type="ECO:0000313" key="2">
    <source>
        <dbReference type="EMBL" id="MCM2400502.1"/>
    </source>
</evidence>
<dbReference type="SMART" id="SM00347">
    <property type="entry name" value="HTH_MARR"/>
    <property type="match status" value="1"/>
</dbReference>
<protein>
    <submittedName>
        <fullName evidence="2">MarR family winged helix-turn-helix transcriptional regulator</fullName>
    </submittedName>
</protein>
<dbReference type="Gene3D" id="1.10.10.10">
    <property type="entry name" value="Winged helix-like DNA-binding domain superfamily/Winged helix DNA-binding domain"/>
    <property type="match status" value="1"/>
</dbReference>